<dbReference type="Pfam" id="PF02754">
    <property type="entry name" value="CCG"/>
    <property type="match status" value="2"/>
</dbReference>
<dbReference type="InterPro" id="IPR004017">
    <property type="entry name" value="Cys_rich_dom"/>
</dbReference>
<feature type="region of interest" description="Disordered" evidence="6">
    <location>
        <begin position="160"/>
        <end position="204"/>
    </location>
</feature>
<accession>A0A0B7MHJ0</accession>
<evidence type="ECO:0000256" key="1">
    <source>
        <dbReference type="ARBA" id="ARBA00022485"/>
    </source>
</evidence>
<dbReference type="PANTHER" id="PTHR32479:SF19">
    <property type="entry name" value="ANAEROBIC GLYCEROL-3-PHOSPHATE DEHYDROGENASE SUBUNIT C"/>
    <property type="match status" value="1"/>
</dbReference>
<keyword evidence="1" id="KW-0004">4Fe-4S</keyword>
<keyword evidence="9" id="KW-1185">Reference proteome</keyword>
<keyword evidence="5" id="KW-0411">Iron-sulfur</keyword>
<keyword evidence="4" id="KW-0408">Iron</keyword>
<dbReference type="GO" id="GO:0016491">
    <property type="term" value="F:oxidoreductase activity"/>
    <property type="evidence" value="ECO:0007669"/>
    <property type="project" value="UniProtKB-ARBA"/>
</dbReference>
<feature type="compositionally biased region" description="Polar residues" evidence="6">
    <location>
        <begin position="167"/>
        <end position="190"/>
    </location>
</feature>
<organism evidence="8 9">
    <name type="scientific">Syntrophaceticus schinkii</name>
    <dbReference type="NCBI Taxonomy" id="499207"/>
    <lineage>
        <taxon>Bacteria</taxon>
        <taxon>Bacillati</taxon>
        <taxon>Bacillota</taxon>
        <taxon>Clostridia</taxon>
        <taxon>Thermoanaerobacterales</taxon>
        <taxon>Thermoanaerobacterales Family III. Incertae Sedis</taxon>
        <taxon>Syntrophaceticus</taxon>
    </lineage>
</organism>
<dbReference type="PROSITE" id="PS00198">
    <property type="entry name" value="4FE4S_FER_1"/>
    <property type="match status" value="1"/>
</dbReference>
<dbReference type="RefSeq" id="WP_044663801.1">
    <property type="nucleotide sequence ID" value="NZ_CDRZ01000007.1"/>
</dbReference>
<evidence type="ECO:0000259" key="7">
    <source>
        <dbReference type="PROSITE" id="PS51379"/>
    </source>
</evidence>
<dbReference type="GO" id="GO:0046872">
    <property type="term" value="F:metal ion binding"/>
    <property type="evidence" value="ECO:0007669"/>
    <property type="project" value="UniProtKB-KW"/>
</dbReference>
<dbReference type="Pfam" id="PF13183">
    <property type="entry name" value="Fer4_8"/>
    <property type="match status" value="1"/>
</dbReference>
<dbReference type="Proteomes" id="UP000046155">
    <property type="component" value="Unassembled WGS sequence"/>
</dbReference>
<evidence type="ECO:0000313" key="8">
    <source>
        <dbReference type="EMBL" id="CEO87426.1"/>
    </source>
</evidence>
<dbReference type="GO" id="GO:0051539">
    <property type="term" value="F:4 iron, 4 sulfur cluster binding"/>
    <property type="evidence" value="ECO:0007669"/>
    <property type="project" value="UniProtKB-KW"/>
</dbReference>
<dbReference type="EMBL" id="CDRZ01000007">
    <property type="protein sequence ID" value="CEO87426.1"/>
    <property type="molecule type" value="Genomic_DNA"/>
</dbReference>
<reference evidence="9" key="1">
    <citation type="submission" date="2015-01" db="EMBL/GenBank/DDBJ databases">
        <authorList>
            <person name="Manzoor Shahid"/>
            <person name="Zubair Saima"/>
        </authorList>
    </citation>
    <scope>NUCLEOTIDE SEQUENCE [LARGE SCALE GENOMIC DNA]</scope>
    <source>
        <strain evidence="9">Sp3</strain>
    </source>
</reference>
<dbReference type="NCBIfam" id="NF008369">
    <property type="entry name" value="PRK11168.1"/>
    <property type="match status" value="1"/>
</dbReference>
<proteinExistence type="predicted"/>
<evidence type="ECO:0000256" key="2">
    <source>
        <dbReference type="ARBA" id="ARBA00022723"/>
    </source>
</evidence>
<dbReference type="PANTHER" id="PTHR32479">
    <property type="entry name" value="GLYCOLATE OXIDASE IRON-SULFUR SUBUNIT"/>
    <property type="match status" value="1"/>
</dbReference>
<dbReference type="InterPro" id="IPR009051">
    <property type="entry name" value="Helical_ferredxn"/>
</dbReference>
<evidence type="ECO:0000256" key="5">
    <source>
        <dbReference type="ARBA" id="ARBA00023014"/>
    </source>
</evidence>
<dbReference type="Gene3D" id="1.10.1060.10">
    <property type="entry name" value="Alpha-helical ferredoxin"/>
    <property type="match status" value="1"/>
</dbReference>
<evidence type="ECO:0000256" key="3">
    <source>
        <dbReference type="ARBA" id="ARBA00022737"/>
    </source>
</evidence>
<evidence type="ECO:0000256" key="6">
    <source>
        <dbReference type="SAM" id="MobiDB-lite"/>
    </source>
</evidence>
<dbReference type="SUPFAM" id="SSF46548">
    <property type="entry name" value="alpha-helical ferredoxin"/>
    <property type="match status" value="1"/>
</dbReference>
<evidence type="ECO:0000256" key="4">
    <source>
        <dbReference type="ARBA" id="ARBA00023004"/>
    </source>
</evidence>
<feature type="domain" description="4Fe-4S ferredoxin-type" evidence="7">
    <location>
        <begin position="58"/>
        <end position="87"/>
    </location>
</feature>
<sequence>MSELSKLLEHCLKCSHCQSACPMATHDSDYPGPKVLGPDLSRLKCAGAEGAGVSPDTKDLLKFLDKCSGCQRCDVACPFGVPVAQLVRQNKSLRSGKRSLRDKMLASPQLLGRMGTALALLANTALKNTALQKIMSGMLGLDMEQPFSFAAKKDLLQPTLGRPAEPQEQTKLSVTSQPGSPLDSAGQTKPSDPVQRQEPAELEGQVRTLERAQQAEAITPLELAEKKVIYFPGCYVNYYEPEVGKAFLQLLGLLGVQALVSEQICCGMPLLAAGNREQTHKTFQHNLRYFKDYVDQGYEIVTTCPSCSLAFKKIYVEEVRSGDAQQLASAVYDFSEYLEPYSCRLAALVHPVIEEHAVYHLPCHIQAQGTGMLGVNLLRLIPGLELEIVDGCCGQSGTYGYKVENKGVSMAISRTLAQQLTAINPSIIITPCGSCKDRISFVSGIKTLHPVQILKAAVD</sequence>
<dbReference type="AlphaFoldDB" id="A0A0B7MHJ0"/>
<evidence type="ECO:0000313" key="9">
    <source>
        <dbReference type="Proteomes" id="UP000046155"/>
    </source>
</evidence>
<dbReference type="InterPro" id="IPR017896">
    <property type="entry name" value="4Fe4S_Fe-S-bd"/>
</dbReference>
<keyword evidence="3" id="KW-0677">Repeat</keyword>
<gene>
    <name evidence="8" type="ORF">SSCH_1040005</name>
</gene>
<dbReference type="InterPro" id="IPR017900">
    <property type="entry name" value="4Fe4S_Fe_S_CS"/>
</dbReference>
<name>A0A0B7MHJ0_9FIRM</name>
<dbReference type="PROSITE" id="PS51379">
    <property type="entry name" value="4FE4S_FER_2"/>
    <property type="match status" value="1"/>
</dbReference>
<protein>
    <submittedName>
        <fullName evidence="8">Putative Glycerol-3-phosphate dehydrogenase, anaerobic, C subunit</fullName>
    </submittedName>
</protein>
<keyword evidence="2" id="KW-0479">Metal-binding</keyword>